<dbReference type="AlphaFoldDB" id="A0A8X8AUX8"/>
<reference evidence="1 2" key="1">
    <citation type="submission" date="2020-02" db="EMBL/GenBank/DDBJ databases">
        <authorList>
            <person name="Ma Q."/>
            <person name="Huang Y."/>
            <person name="Song X."/>
            <person name="Pei D."/>
        </authorList>
    </citation>
    <scope>NUCLEOTIDE SEQUENCE [LARGE SCALE GENOMIC DNA]</scope>
    <source>
        <strain evidence="1">Sxm20200214</strain>
        <tissue evidence="1">Leaf</tissue>
    </source>
</reference>
<name>A0A8X8AUX8_BRACI</name>
<evidence type="ECO:0000313" key="2">
    <source>
        <dbReference type="Proteomes" id="UP000886595"/>
    </source>
</evidence>
<dbReference type="Proteomes" id="UP000886595">
    <property type="component" value="Unassembled WGS sequence"/>
</dbReference>
<dbReference type="OrthoDB" id="10394929at2759"/>
<proteinExistence type="predicted"/>
<evidence type="ECO:0000313" key="1">
    <source>
        <dbReference type="EMBL" id="KAG2313884.1"/>
    </source>
</evidence>
<sequence>MSSSSSVSGNYVRRRLNAERGTPKQCWYGEPSELFTSASVTNPERLYYCCAKGYRKVSFGSF</sequence>
<keyword evidence="2" id="KW-1185">Reference proteome</keyword>
<organism evidence="1 2">
    <name type="scientific">Brassica carinata</name>
    <name type="common">Ethiopian mustard</name>
    <name type="synonym">Abyssinian cabbage</name>
    <dbReference type="NCBI Taxonomy" id="52824"/>
    <lineage>
        <taxon>Eukaryota</taxon>
        <taxon>Viridiplantae</taxon>
        <taxon>Streptophyta</taxon>
        <taxon>Embryophyta</taxon>
        <taxon>Tracheophyta</taxon>
        <taxon>Spermatophyta</taxon>
        <taxon>Magnoliopsida</taxon>
        <taxon>eudicotyledons</taxon>
        <taxon>Gunneridae</taxon>
        <taxon>Pentapetalae</taxon>
        <taxon>rosids</taxon>
        <taxon>malvids</taxon>
        <taxon>Brassicales</taxon>
        <taxon>Brassicaceae</taxon>
        <taxon>Brassiceae</taxon>
        <taxon>Brassica</taxon>
    </lineage>
</organism>
<comment type="caution">
    <text evidence="1">The sequence shown here is derived from an EMBL/GenBank/DDBJ whole genome shotgun (WGS) entry which is preliminary data.</text>
</comment>
<accession>A0A8X8AUX8</accession>
<protein>
    <submittedName>
        <fullName evidence="1">Uncharacterized protein</fullName>
    </submittedName>
</protein>
<gene>
    <name evidence="1" type="ORF">Bca52824_017006</name>
</gene>
<dbReference type="EMBL" id="JAAMPC010000004">
    <property type="protein sequence ID" value="KAG2313884.1"/>
    <property type="molecule type" value="Genomic_DNA"/>
</dbReference>